<dbReference type="EMBL" id="LAZR01007011">
    <property type="protein sequence ID" value="KKM88072.1"/>
    <property type="molecule type" value="Genomic_DNA"/>
</dbReference>
<sequence length="176" mass="20855">MKLINLFEMKYNLGIPKVGADTDLTRYMKSKLPNFPDYVLRDWIKELVANKEEFDQFLDEFAKNYGPLEKIRWTKEPQILDFRLEMFDDITKYELERRQGGEVNPFGIPKDAERHQTQAGLIKGKNPKDIIIREPVIVFKRGKQYELIEGWHRTIQALKHYPDGYRGYAFIGKQGR</sequence>
<accession>A0A0F9P3L9</accession>
<gene>
    <name evidence="1" type="ORF">LCGC14_1262440</name>
</gene>
<reference evidence="1" key="1">
    <citation type="journal article" date="2015" name="Nature">
        <title>Complex archaea that bridge the gap between prokaryotes and eukaryotes.</title>
        <authorList>
            <person name="Spang A."/>
            <person name="Saw J.H."/>
            <person name="Jorgensen S.L."/>
            <person name="Zaremba-Niedzwiedzka K."/>
            <person name="Martijn J."/>
            <person name="Lind A.E."/>
            <person name="van Eijk R."/>
            <person name="Schleper C."/>
            <person name="Guy L."/>
            <person name="Ettema T.J."/>
        </authorList>
    </citation>
    <scope>NUCLEOTIDE SEQUENCE</scope>
</reference>
<name>A0A0F9P3L9_9ZZZZ</name>
<comment type="caution">
    <text evidence="1">The sequence shown here is derived from an EMBL/GenBank/DDBJ whole genome shotgun (WGS) entry which is preliminary data.</text>
</comment>
<proteinExistence type="predicted"/>
<dbReference type="AlphaFoldDB" id="A0A0F9P3L9"/>
<protein>
    <recommendedName>
        <fullName evidence="2">ParB/Sulfiredoxin domain-containing protein</fullName>
    </recommendedName>
</protein>
<organism evidence="1">
    <name type="scientific">marine sediment metagenome</name>
    <dbReference type="NCBI Taxonomy" id="412755"/>
    <lineage>
        <taxon>unclassified sequences</taxon>
        <taxon>metagenomes</taxon>
        <taxon>ecological metagenomes</taxon>
    </lineage>
</organism>
<evidence type="ECO:0000313" key="1">
    <source>
        <dbReference type="EMBL" id="KKM88072.1"/>
    </source>
</evidence>
<evidence type="ECO:0008006" key="2">
    <source>
        <dbReference type="Google" id="ProtNLM"/>
    </source>
</evidence>